<dbReference type="EMBL" id="KJ679272">
    <property type="protein sequence ID" value="AID52052.1"/>
    <property type="molecule type" value="Genomic_DNA"/>
</dbReference>
<dbReference type="AlphaFoldDB" id="A0A0B4MZF0"/>
<protein>
    <submittedName>
        <fullName evidence="2">Ribosomal protein L6</fullName>
    </submittedName>
</protein>
<dbReference type="GO" id="GO:0003735">
    <property type="term" value="F:structural constituent of ribosome"/>
    <property type="evidence" value="ECO:0007669"/>
    <property type="project" value="InterPro"/>
</dbReference>
<sequence length="226" mass="27621">MLNKLLSLDNDKLCVFIITFSYLLNRYLEKFNKMNLRSIVEKKVKLFKNYNFFSRNNYLLLKANIFFVKNLVFKYLNKKKVKEMWKDFKMLMKMKYDEIINFVKLKDDPIEHIIFSLIFLIIFIYKIKEMYNSLLYRYTSQLKVVGRGYKIVRMKTAILYKMGFAHSFFIEMLPSLDLLKKKKKKKYFKFFSDFKLYSILIVYKMGLIRSINDYSGRGAQFYYKYL</sequence>
<keyword evidence="2" id="KW-0496">Mitochondrion</keyword>
<organism evidence="2">
    <name type="scientific">Acrasis kona</name>
    <dbReference type="NCBI Taxonomy" id="1008807"/>
    <lineage>
        <taxon>Eukaryota</taxon>
        <taxon>Discoba</taxon>
        <taxon>Heterolobosea</taxon>
        <taxon>Tetramitia</taxon>
        <taxon>Eutetramitia</taxon>
        <taxon>Acrasidae</taxon>
        <taxon>Acrasis</taxon>
    </lineage>
</organism>
<gene>
    <name evidence="2" type="primary">rpl6</name>
</gene>
<keyword evidence="1" id="KW-0812">Transmembrane</keyword>
<evidence type="ECO:0000256" key="1">
    <source>
        <dbReference type="SAM" id="Phobius"/>
    </source>
</evidence>
<proteinExistence type="predicted"/>
<keyword evidence="2" id="KW-0687">Ribonucleoprotein</keyword>
<dbReference type="SUPFAM" id="SSF56053">
    <property type="entry name" value="Ribosomal protein L6"/>
    <property type="match status" value="1"/>
</dbReference>
<geneLocation type="mitochondrion" evidence="2"/>
<name>A0A0B4MZF0_9EUKA</name>
<dbReference type="InterPro" id="IPR036789">
    <property type="entry name" value="Ribosomal_uL6-like_a/b-dom_sf"/>
</dbReference>
<keyword evidence="1" id="KW-0472">Membrane</keyword>
<keyword evidence="2" id="KW-0689">Ribosomal protein</keyword>
<dbReference type="GeneID" id="22974618"/>
<dbReference type="GO" id="GO:0019843">
    <property type="term" value="F:rRNA binding"/>
    <property type="evidence" value="ECO:0007669"/>
    <property type="project" value="InterPro"/>
</dbReference>
<dbReference type="RefSeq" id="YP_009117136.1">
    <property type="nucleotide sequence ID" value="NC_026286.1"/>
</dbReference>
<dbReference type="GO" id="GO:0006412">
    <property type="term" value="P:translation"/>
    <property type="evidence" value="ECO:0007669"/>
    <property type="project" value="InterPro"/>
</dbReference>
<keyword evidence="1" id="KW-1133">Transmembrane helix</keyword>
<reference evidence="2" key="1">
    <citation type="journal article" date="2014" name="Genome Biol. Evol.">
        <title>Missing genes, multiple ORFs, and C-to-U type RNA editing in Acrasis kona (Heterolobosea, Excavata) mitochondrial DNA.</title>
        <authorList>
            <person name="Fu C.J."/>
            <person name="Sheikh S."/>
            <person name="Miao W."/>
            <person name="Andersson S.G."/>
            <person name="Baldauf S.L."/>
        </authorList>
    </citation>
    <scope>NUCLEOTIDE SEQUENCE</scope>
    <source>
        <strain evidence="2">ATCC MYA-3509</strain>
    </source>
</reference>
<feature type="transmembrane region" description="Helical" evidence="1">
    <location>
        <begin position="110"/>
        <end position="127"/>
    </location>
</feature>
<reference evidence="2" key="2">
    <citation type="submission" date="2014-04" db="EMBL/GenBank/DDBJ databases">
        <authorList>
            <person name="Fu C.-J."/>
            <person name="Sheikh S."/>
            <person name="Miao W."/>
            <person name="Andersson S.G.E."/>
            <person name="Baldauf S.L."/>
        </authorList>
    </citation>
    <scope>NUCLEOTIDE SEQUENCE</scope>
    <source>
        <strain evidence="2">ATCC MYA-3509</strain>
    </source>
</reference>
<dbReference type="GO" id="GO:0005840">
    <property type="term" value="C:ribosome"/>
    <property type="evidence" value="ECO:0007669"/>
    <property type="project" value="UniProtKB-KW"/>
</dbReference>
<accession>A0A0B4MZF0</accession>
<feature type="transmembrane region" description="Helical" evidence="1">
    <location>
        <begin position="158"/>
        <end position="179"/>
    </location>
</feature>
<evidence type="ECO:0000313" key="2">
    <source>
        <dbReference type="EMBL" id="AID52052.1"/>
    </source>
</evidence>